<sequence>MKAAVLLSAGFLDWEHAGGILKSTDLETKAKMDEMSLKMDLCRPRAEVNSLMPTTIFSNSQNQRRLPVPFYRLNMSALLQLDPGARQFGEETAIILKFS</sequence>
<dbReference type="AlphaFoldDB" id="A0A8I3AK96"/>
<name>A0A8I3AK96_VERLO</name>
<reference evidence="1" key="1">
    <citation type="journal article" date="2021" name="Mol. Plant Pathol.">
        <title>A 20-kb lineage-specific genomic region tames virulence in pathogenic amphidiploid Verticillium longisporum.</title>
        <authorList>
            <person name="Harting R."/>
            <person name="Starke J."/>
            <person name="Kusch H."/>
            <person name="Poggeler S."/>
            <person name="Maurus I."/>
            <person name="Schluter R."/>
            <person name="Landesfeind M."/>
            <person name="Bulla I."/>
            <person name="Nowrousian M."/>
            <person name="de Jonge R."/>
            <person name="Stahlhut G."/>
            <person name="Hoff K.J."/>
            <person name="Asshauer K.P."/>
            <person name="Thurmer A."/>
            <person name="Stanke M."/>
            <person name="Daniel R."/>
            <person name="Morgenstern B."/>
            <person name="Thomma B.P.H.J."/>
            <person name="Kronstad J.W."/>
            <person name="Braus-Stromeyer S.A."/>
            <person name="Braus G.H."/>
        </authorList>
    </citation>
    <scope>NUCLEOTIDE SEQUENCE</scope>
    <source>
        <strain evidence="1">Vl32</strain>
    </source>
</reference>
<protein>
    <submittedName>
        <fullName evidence="1">Uncharacterized protein</fullName>
    </submittedName>
</protein>
<evidence type="ECO:0000313" key="2">
    <source>
        <dbReference type="Proteomes" id="UP000689129"/>
    </source>
</evidence>
<comment type="caution">
    <text evidence="1">The sequence shown here is derived from an EMBL/GenBank/DDBJ whole genome shotgun (WGS) entry which is preliminary data.</text>
</comment>
<organism evidence="1 2">
    <name type="scientific">Verticillium longisporum</name>
    <name type="common">Verticillium dahliae var. longisporum</name>
    <dbReference type="NCBI Taxonomy" id="100787"/>
    <lineage>
        <taxon>Eukaryota</taxon>
        <taxon>Fungi</taxon>
        <taxon>Dikarya</taxon>
        <taxon>Ascomycota</taxon>
        <taxon>Pezizomycotina</taxon>
        <taxon>Sordariomycetes</taxon>
        <taxon>Hypocreomycetidae</taxon>
        <taxon>Glomerellales</taxon>
        <taxon>Plectosphaerellaceae</taxon>
        <taxon>Verticillium</taxon>
    </lineage>
</organism>
<dbReference type="Proteomes" id="UP000689129">
    <property type="component" value="Unassembled WGS sequence"/>
</dbReference>
<proteinExistence type="predicted"/>
<accession>A0A8I3AK96</accession>
<gene>
    <name evidence="1" type="ORF">HYQ45_015325</name>
</gene>
<dbReference type="EMBL" id="JAEMWZ010000414">
    <property type="protein sequence ID" value="KAG7119053.1"/>
    <property type="molecule type" value="Genomic_DNA"/>
</dbReference>
<evidence type="ECO:0000313" key="1">
    <source>
        <dbReference type="EMBL" id="KAG7119053.1"/>
    </source>
</evidence>